<reference evidence="12 13" key="1">
    <citation type="journal article" date="2018" name="New Phytol.">
        <title>Comparative genomics and transcriptomics depict ericoid mycorrhizal fungi as versatile saprotrophs and plant mutualists.</title>
        <authorList>
            <person name="Martino E."/>
            <person name="Morin E."/>
            <person name="Grelet G.A."/>
            <person name="Kuo A."/>
            <person name="Kohler A."/>
            <person name="Daghino S."/>
            <person name="Barry K.W."/>
            <person name="Cichocki N."/>
            <person name="Clum A."/>
            <person name="Dockter R.B."/>
            <person name="Hainaut M."/>
            <person name="Kuo R.C."/>
            <person name="LaButti K."/>
            <person name="Lindahl B.D."/>
            <person name="Lindquist E.A."/>
            <person name="Lipzen A."/>
            <person name="Khouja H.R."/>
            <person name="Magnuson J."/>
            <person name="Murat C."/>
            <person name="Ohm R.A."/>
            <person name="Singer S.W."/>
            <person name="Spatafora J.W."/>
            <person name="Wang M."/>
            <person name="Veneault-Fourrey C."/>
            <person name="Henrissat B."/>
            <person name="Grigoriev I.V."/>
            <person name="Martin F.M."/>
            <person name="Perotto S."/>
        </authorList>
    </citation>
    <scope>NUCLEOTIDE SEQUENCE [LARGE SCALE GENOMIC DNA]</scope>
    <source>
        <strain evidence="12 13">ATCC 22711</strain>
    </source>
</reference>
<evidence type="ECO:0000256" key="6">
    <source>
        <dbReference type="ARBA" id="ARBA00022917"/>
    </source>
</evidence>
<sequence>MAENGDRYGNDLESDSDSGPGSPTLEAQEDNHEEIEEKPIKSALKKSSHKEAAPATIRPTLPPQTEPKDLDVKTLNPLTPEIIARQATINIGTIGHVAHGKSTVVKAISGVQTVRFKNELERNITIKLGYANAKIYKCDNPECPRPGCFRSYKSEKEVDPPCEREGCSGTYRLLRHVSFVDCPGHDILMSTMLSGAAVMDAALLLIAGNETCPQPQTSEHLAAIEIMKLDKIIILQNKVDLMREEGANQHYQSILKFIRGTVAGGAPIIPISAQLKFNIDAINEAIVNTIPIPPRDFSMDPQMIVIRSFDVNKPGAEIEDLKGGVAGGSILHGVLKLGDEIEIRPGIVTRDEKGAIQCTPIFSRIVTLNSENNDLKYAVPGGLIGVGTRIDPTLCRADRLVGFVVGLKGRLPDIYVEIEVNYYLLRRLLGVKTADGKQAKVAKLAKNEVLMVNIGSTATGAKVVAVKQDAAKLVLTSPACTNVGEKVALSRRIEKHWRRLIGWATVAAGVTLDPSTS</sequence>
<evidence type="ECO:0000256" key="3">
    <source>
        <dbReference type="ARBA" id="ARBA00022540"/>
    </source>
</evidence>
<keyword evidence="5" id="KW-0378">Hydrolase</keyword>
<name>A0A2T3BEH0_AMORE</name>
<dbReference type="GO" id="GO:0005525">
    <property type="term" value="F:GTP binding"/>
    <property type="evidence" value="ECO:0007669"/>
    <property type="project" value="UniProtKB-KW"/>
</dbReference>
<feature type="region of interest" description="Disordered" evidence="10">
    <location>
        <begin position="1"/>
        <end position="72"/>
    </location>
</feature>
<evidence type="ECO:0000313" key="12">
    <source>
        <dbReference type="EMBL" id="PSS27772.1"/>
    </source>
</evidence>
<evidence type="ECO:0000256" key="2">
    <source>
        <dbReference type="ARBA" id="ARBA00011986"/>
    </source>
</evidence>
<dbReference type="Gene3D" id="2.40.30.10">
    <property type="entry name" value="Translation factors"/>
    <property type="match status" value="2"/>
</dbReference>
<keyword evidence="3" id="KW-0396">Initiation factor</keyword>
<dbReference type="PANTHER" id="PTHR42854">
    <property type="entry name" value="EUKARYOTIC TRANSLATION INITIATION FACTOR 2 SUBUNIT 3 FAMILY MEMBER"/>
    <property type="match status" value="1"/>
</dbReference>
<evidence type="ECO:0000256" key="7">
    <source>
        <dbReference type="ARBA" id="ARBA00023134"/>
    </source>
</evidence>
<dbReference type="GO" id="GO:0000049">
    <property type="term" value="F:tRNA binding"/>
    <property type="evidence" value="ECO:0007669"/>
    <property type="project" value="InterPro"/>
</dbReference>
<dbReference type="EMBL" id="KZ679006">
    <property type="protein sequence ID" value="PSS27772.1"/>
    <property type="molecule type" value="Genomic_DNA"/>
</dbReference>
<dbReference type="GO" id="GO:0001731">
    <property type="term" value="P:formation of translation preinitiation complex"/>
    <property type="evidence" value="ECO:0007669"/>
    <property type="project" value="TreeGrafter"/>
</dbReference>
<evidence type="ECO:0000256" key="1">
    <source>
        <dbReference type="ARBA" id="ARBA00007249"/>
    </source>
</evidence>
<dbReference type="EC" id="3.6.5.3" evidence="2"/>
<dbReference type="Pfam" id="PF03144">
    <property type="entry name" value="GTP_EFTU_D2"/>
    <property type="match status" value="1"/>
</dbReference>
<dbReference type="PROSITE" id="PS51722">
    <property type="entry name" value="G_TR_2"/>
    <property type="match status" value="1"/>
</dbReference>
<dbReference type="InterPro" id="IPR009000">
    <property type="entry name" value="Transl_B-barrel_sf"/>
</dbReference>
<evidence type="ECO:0000256" key="4">
    <source>
        <dbReference type="ARBA" id="ARBA00022741"/>
    </source>
</evidence>
<dbReference type="FunFam" id="2.40.30.10:FF:000011">
    <property type="entry name" value="Eukaryotic translation initiation factor 2 subunit gamma"/>
    <property type="match status" value="1"/>
</dbReference>
<keyword evidence="6" id="KW-0648">Protein biosynthesis</keyword>
<evidence type="ECO:0000256" key="8">
    <source>
        <dbReference type="ARBA" id="ARBA00048107"/>
    </source>
</evidence>
<dbReference type="Proteomes" id="UP000241818">
    <property type="component" value="Unassembled WGS sequence"/>
</dbReference>
<keyword evidence="13" id="KW-1185">Reference proteome</keyword>
<dbReference type="InterPro" id="IPR015256">
    <property type="entry name" value="eIF2g_C"/>
</dbReference>
<dbReference type="OrthoDB" id="1045173at2759"/>
<dbReference type="PRINTS" id="PR00315">
    <property type="entry name" value="ELONGATNFCT"/>
</dbReference>
<dbReference type="GeneID" id="36570282"/>
<dbReference type="FunCoup" id="A0A2T3BEH0">
    <property type="interactions" value="1069"/>
</dbReference>
<dbReference type="InterPro" id="IPR000795">
    <property type="entry name" value="T_Tr_GTP-bd_dom"/>
</dbReference>
<comment type="similarity">
    <text evidence="1">Belongs to the TRAFAC class translation factor GTPase superfamily. Classic translation factor GTPase family. EF-Tu/EF-1A subfamily.</text>
</comment>
<dbReference type="GO" id="GO:0005829">
    <property type="term" value="C:cytosol"/>
    <property type="evidence" value="ECO:0007669"/>
    <property type="project" value="TreeGrafter"/>
</dbReference>
<dbReference type="FunFam" id="3.40.50.300:FF:000065">
    <property type="entry name" value="Eukaryotic translation initiation factor 2 subunit gamma"/>
    <property type="match status" value="1"/>
</dbReference>
<keyword evidence="4" id="KW-0547">Nucleotide-binding</keyword>
<dbReference type="InterPro" id="IPR027417">
    <property type="entry name" value="P-loop_NTPase"/>
</dbReference>
<dbReference type="RefSeq" id="XP_024725297.1">
    <property type="nucleotide sequence ID" value="XM_024862201.1"/>
</dbReference>
<dbReference type="NCBIfam" id="NF003077">
    <property type="entry name" value="PRK04000.1"/>
    <property type="match status" value="1"/>
</dbReference>
<evidence type="ECO:0000256" key="9">
    <source>
        <dbReference type="ARBA" id="ARBA00074422"/>
    </source>
</evidence>
<organism evidence="12 13">
    <name type="scientific">Amorphotheca resinae ATCC 22711</name>
    <dbReference type="NCBI Taxonomy" id="857342"/>
    <lineage>
        <taxon>Eukaryota</taxon>
        <taxon>Fungi</taxon>
        <taxon>Dikarya</taxon>
        <taxon>Ascomycota</taxon>
        <taxon>Pezizomycotina</taxon>
        <taxon>Leotiomycetes</taxon>
        <taxon>Helotiales</taxon>
        <taxon>Amorphothecaceae</taxon>
        <taxon>Amorphotheca</taxon>
    </lineage>
</organism>
<keyword evidence="7" id="KW-0342">GTP-binding</keyword>
<dbReference type="FunFam" id="2.40.30.10:FF:000009">
    <property type="entry name" value="Eukaryotic translation initiation factor 2 subunit gamma"/>
    <property type="match status" value="1"/>
</dbReference>
<protein>
    <recommendedName>
        <fullName evidence="9">Eukaryotic translation initiation factor 2 subunit gamma</fullName>
        <ecNumber evidence="2">3.6.5.3</ecNumber>
    </recommendedName>
</protein>
<evidence type="ECO:0000256" key="5">
    <source>
        <dbReference type="ARBA" id="ARBA00022801"/>
    </source>
</evidence>
<dbReference type="GO" id="GO:0003743">
    <property type="term" value="F:translation initiation factor activity"/>
    <property type="evidence" value="ECO:0007669"/>
    <property type="project" value="UniProtKB-KW"/>
</dbReference>
<feature type="compositionally biased region" description="Basic and acidic residues" evidence="10">
    <location>
        <begin position="1"/>
        <end position="10"/>
    </location>
</feature>
<dbReference type="SUPFAM" id="SSF50465">
    <property type="entry name" value="EF-Tu/eEF-1alpha/eIF2-gamma C-terminal domain"/>
    <property type="match status" value="1"/>
</dbReference>
<dbReference type="InterPro" id="IPR004161">
    <property type="entry name" value="EFTu-like_2"/>
</dbReference>
<dbReference type="CDD" id="cd01888">
    <property type="entry name" value="eIF2_gamma"/>
    <property type="match status" value="1"/>
</dbReference>
<evidence type="ECO:0000259" key="11">
    <source>
        <dbReference type="PROSITE" id="PS51722"/>
    </source>
</evidence>
<dbReference type="SUPFAM" id="SSF50447">
    <property type="entry name" value="Translation proteins"/>
    <property type="match status" value="1"/>
</dbReference>
<dbReference type="AlphaFoldDB" id="A0A2T3BEH0"/>
<dbReference type="GO" id="GO:0005850">
    <property type="term" value="C:eukaryotic translation initiation factor 2 complex"/>
    <property type="evidence" value="ECO:0007669"/>
    <property type="project" value="TreeGrafter"/>
</dbReference>
<accession>A0A2T3BEH0</accession>
<dbReference type="CDD" id="cd03688">
    <property type="entry name" value="eIF2_gamma_II"/>
    <property type="match status" value="1"/>
</dbReference>
<dbReference type="Pfam" id="PF00009">
    <property type="entry name" value="GTP_EFTU"/>
    <property type="match status" value="1"/>
</dbReference>
<feature type="domain" description="Tr-type G" evidence="11">
    <location>
        <begin position="86"/>
        <end position="295"/>
    </location>
</feature>
<gene>
    <name evidence="12" type="ORF">M430DRAFT_131635</name>
</gene>
<dbReference type="Pfam" id="PF09173">
    <property type="entry name" value="eIF2_C"/>
    <property type="match status" value="1"/>
</dbReference>
<dbReference type="InterPro" id="IPR050543">
    <property type="entry name" value="eIF2G"/>
</dbReference>
<dbReference type="GO" id="GO:0003924">
    <property type="term" value="F:GTPase activity"/>
    <property type="evidence" value="ECO:0007669"/>
    <property type="project" value="InterPro"/>
</dbReference>
<dbReference type="Gene3D" id="3.40.50.300">
    <property type="entry name" value="P-loop containing nucleotide triphosphate hydrolases"/>
    <property type="match status" value="1"/>
</dbReference>
<dbReference type="InterPro" id="IPR044127">
    <property type="entry name" value="eIF2g_dom_2"/>
</dbReference>
<evidence type="ECO:0000313" key="13">
    <source>
        <dbReference type="Proteomes" id="UP000241818"/>
    </source>
</evidence>
<proteinExistence type="inferred from homology"/>
<comment type="catalytic activity">
    <reaction evidence="8">
        <text>GTP + H2O = GDP + phosphate + H(+)</text>
        <dbReference type="Rhea" id="RHEA:19669"/>
        <dbReference type="ChEBI" id="CHEBI:15377"/>
        <dbReference type="ChEBI" id="CHEBI:15378"/>
        <dbReference type="ChEBI" id="CHEBI:37565"/>
        <dbReference type="ChEBI" id="CHEBI:43474"/>
        <dbReference type="ChEBI" id="CHEBI:58189"/>
        <dbReference type="EC" id="3.6.5.3"/>
    </reaction>
</comment>
<dbReference type="CDD" id="cd15490">
    <property type="entry name" value="eIF2_gamma_III"/>
    <property type="match status" value="1"/>
</dbReference>
<dbReference type="SUPFAM" id="SSF52540">
    <property type="entry name" value="P-loop containing nucleoside triphosphate hydrolases"/>
    <property type="match status" value="1"/>
</dbReference>
<dbReference type="STRING" id="857342.A0A2T3BEH0"/>
<dbReference type="InterPro" id="IPR044128">
    <property type="entry name" value="eIF2g_GTP-bd"/>
</dbReference>
<evidence type="ECO:0000256" key="10">
    <source>
        <dbReference type="SAM" id="MobiDB-lite"/>
    </source>
</evidence>
<dbReference type="PANTHER" id="PTHR42854:SF3">
    <property type="entry name" value="EUKARYOTIC TRANSLATION INITIATION FACTOR 2 SUBUNIT 3-RELATED"/>
    <property type="match status" value="1"/>
</dbReference>
<dbReference type="InterPro" id="IPR009001">
    <property type="entry name" value="Transl_elong_EF1A/Init_IF2_C"/>
</dbReference>
<dbReference type="InParanoid" id="A0A2T3BEH0"/>